<dbReference type="AlphaFoldDB" id="A0AA40FJ16"/>
<evidence type="ECO:0000313" key="2">
    <source>
        <dbReference type="Proteomes" id="UP001177670"/>
    </source>
</evidence>
<protein>
    <submittedName>
        <fullName evidence="1">Uncharacterized protein</fullName>
    </submittedName>
</protein>
<reference evidence="1" key="1">
    <citation type="submission" date="2021-10" db="EMBL/GenBank/DDBJ databases">
        <title>Melipona bicolor Genome sequencing and assembly.</title>
        <authorList>
            <person name="Araujo N.S."/>
            <person name="Arias M.C."/>
        </authorList>
    </citation>
    <scope>NUCLEOTIDE SEQUENCE</scope>
    <source>
        <strain evidence="1">USP_2M_L1-L4_2017</strain>
        <tissue evidence="1">Whole body</tissue>
    </source>
</reference>
<sequence length="113" mass="12723">MTRIRKHILDLIPSLLEARSNDISRNVAPAPPRYGSELVAEFGSHLWNLVEEEPRLVAPELLPRTPTQFSNLCPSTMIPSTAWKFSSLAGECSAGYWPLVRYPNEFRPIAGFQ</sequence>
<dbReference type="EMBL" id="JAHYIQ010000033">
    <property type="protein sequence ID" value="KAK1119992.1"/>
    <property type="molecule type" value="Genomic_DNA"/>
</dbReference>
<evidence type="ECO:0000313" key="1">
    <source>
        <dbReference type="EMBL" id="KAK1119992.1"/>
    </source>
</evidence>
<name>A0AA40FJ16_9HYME</name>
<gene>
    <name evidence="1" type="ORF">K0M31_012723</name>
</gene>
<organism evidence="1 2">
    <name type="scientific">Melipona bicolor</name>
    <dbReference type="NCBI Taxonomy" id="60889"/>
    <lineage>
        <taxon>Eukaryota</taxon>
        <taxon>Metazoa</taxon>
        <taxon>Ecdysozoa</taxon>
        <taxon>Arthropoda</taxon>
        <taxon>Hexapoda</taxon>
        <taxon>Insecta</taxon>
        <taxon>Pterygota</taxon>
        <taxon>Neoptera</taxon>
        <taxon>Endopterygota</taxon>
        <taxon>Hymenoptera</taxon>
        <taxon>Apocrita</taxon>
        <taxon>Aculeata</taxon>
        <taxon>Apoidea</taxon>
        <taxon>Anthophila</taxon>
        <taxon>Apidae</taxon>
        <taxon>Melipona</taxon>
    </lineage>
</organism>
<comment type="caution">
    <text evidence="1">The sequence shown here is derived from an EMBL/GenBank/DDBJ whole genome shotgun (WGS) entry which is preliminary data.</text>
</comment>
<dbReference type="Proteomes" id="UP001177670">
    <property type="component" value="Unassembled WGS sequence"/>
</dbReference>
<keyword evidence="2" id="KW-1185">Reference proteome</keyword>
<accession>A0AA40FJ16</accession>
<proteinExistence type="predicted"/>